<accession>A0A3S3KV55</accession>
<dbReference type="RefSeq" id="WP_164878246.1">
    <property type="nucleotide sequence ID" value="NZ_RBZY01000058.1"/>
</dbReference>
<evidence type="ECO:0000313" key="3">
    <source>
        <dbReference type="Proteomes" id="UP000285970"/>
    </source>
</evidence>
<name>A0A3S3KV55_9MICO</name>
<keyword evidence="1" id="KW-0472">Membrane</keyword>
<feature type="transmembrane region" description="Helical" evidence="1">
    <location>
        <begin position="20"/>
        <end position="37"/>
    </location>
</feature>
<comment type="caution">
    <text evidence="2">The sequence shown here is derived from an EMBL/GenBank/DDBJ whole genome shotgun (WGS) entry which is preliminary data.</text>
</comment>
<dbReference type="AlphaFoldDB" id="A0A3S3KV55"/>
<dbReference type="EMBL" id="RBZY01000058">
    <property type="protein sequence ID" value="RWR16350.1"/>
    <property type="molecule type" value="Genomic_DNA"/>
</dbReference>
<organism evidence="2 3">
    <name type="scientific">Microbacterium enclense</name>
    <dbReference type="NCBI Taxonomy" id="993073"/>
    <lineage>
        <taxon>Bacteria</taxon>
        <taxon>Bacillati</taxon>
        <taxon>Actinomycetota</taxon>
        <taxon>Actinomycetes</taxon>
        <taxon>Micrococcales</taxon>
        <taxon>Microbacteriaceae</taxon>
        <taxon>Microbacterium</taxon>
    </lineage>
</organism>
<reference evidence="2 3" key="1">
    <citation type="journal article" date="2018" name="Front. Microbiol.">
        <title>Novel Insights Into Bacterial Dimethylsulfoniopropionate Catabolism in the East China Sea.</title>
        <authorList>
            <person name="Liu J."/>
            <person name="Liu J."/>
            <person name="Zhang S.H."/>
            <person name="Liang J."/>
            <person name="Lin H."/>
            <person name="Song D."/>
            <person name="Yang G.P."/>
            <person name="Todd J.D."/>
            <person name="Zhang X.H."/>
        </authorList>
    </citation>
    <scope>NUCLEOTIDE SEQUENCE [LARGE SCALE GENOMIC DNA]</scope>
    <source>
        <strain evidence="2 3">ZYFD042</strain>
    </source>
</reference>
<keyword evidence="1" id="KW-0812">Transmembrane</keyword>
<gene>
    <name evidence="2" type="ORF">D8Y23_13730</name>
</gene>
<sequence length="80" mass="8873">MTREALSDRALVSRIRTSILVMVLSFFVQGAFLANALRSGDAGAWILWAVSLAVAVFFITIAGIRVVPLSREHRRRTWGT</sequence>
<keyword evidence="1" id="KW-1133">Transmembrane helix</keyword>
<dbReference type="Proteomes" id="UP000285970">
    <property type="component" value="Unassembled WGS sequence"/>
</dbReference>
<evidence type="ECO:0000256" key="1">
    <source>
        <dbReference type="SAM" id="Phobius"/>
    </source>
</evidence>
<protein>
    <submittedName>
        <fullName evidence="2">Uncharacterized protein</fullName>
    </submittedName>
</protein>
<evidence type="ECO:0000313" key="2">
    <source>
        <dbReference type="EMBL" id="RWR16350.1"/>
    </source>
</evidence>
<proteinExistence type="predicted"/>
<feature type="transmembrane region" description="Helical" evidence="1">
    <location>
        <begin position="43"/>
        <end position="67"/>
    </location>
</feature>